<sequence length="572" mass="63594">MPIPSYAAAASLPRRLQRHGGDRDSQTLDDTQLDPYDRFIECLMRKKGEDKGAASPDNAFIDFARWATRSLCPDIDWSTVFTYGMQTNPEDLSLMTMNKREKREAEVAAKAWERLMEEVPAAKLYIPALKGQPHLLNELTRRMNRAVSGARSDDSQSLKVKGLSYVERQLPDGRLDPPIDVTSQKTATRGWIHPQIRELLLPANLLAPYEKDPEGTIAAIQAGKMKVEAGMFPVFMYATGSYRPNSILHGLLENPLPLLVYKHIFTGPSSAATEEFKATKTRSGQAKLHKLRYVTPETLAYAILHTHYMLWGVDDWRVRTGHFKRDKFFDKLVKMLSKETPWVHNLLAKLSAKVFGSPFDQGSEWDIDSEDDDFTQFDLETDLFSEAANANPADQEANADGNDKEADAGGNNEDADTNEGNEGVTNTGNEVGEGDAIWDDLNESVTQSMANRSPDREFTPAYSGIGSPMSPGDNPHSVLPPPTRTPVQPTRLRRGASTATCASTTTIRTRSQRNLMPPPAVITIKTKARARNRKENRGTGNKGKRSRGEEEDNELDGGLPVIARRKKNKVVS</sequence>
<dbReference type="AlphaFoldDB" id="A0A8H7C0W0"/>
<gene>
    <name evidence="2" type="ORF">Agabi119p4_11058</name>
</gene>
<proteinExistence type="predicted"/>
<reference evidence="2 3" key="1">
    <citation type="journal article" name="Sci. Rep.">
        <title>Telomere-to-telomere assembled and centromere annotated genomes of the two main subspecies of the button mushroom Agaricus bisporus reveal especially polymorphic chromosome ends.</title>
        <authorList>
            <person name="Sonnenberg A.S.M."/>
            <person name="Sedaghat-Telgerd N."/>
            <person name="Lavrijssen B."/>
            <person name="Ohm R.A."/>
            <person name="Hendrickx P.M."/>
            <person name="Scholtmeijer K."/>
            <person name="Baars J.J.P."/>
            <person name="van Peer A."/>
        </authorList>
    </citation>
    <scope>NUCLEOTIDE SEQUENCE [LARGE SCALE GENOMIC DNA]</scope>
    <source>
        <strain evidence="2 3">H119_p4</strain>
    </source>
</reference>
<evidence type="ECO:0000313" key="3">
    <source>
        <dbReference type="Proteomes" id="UP000629468"/>
    </source>
</evidence>
<feature type="region of interest" description="Disordered" evidence="1">
    <location>
        <begin position="448"/>
        <end position="572"/>
    </location>
</feature>
<protein>
    <submittedName>
        <fullName evidence="2">Uncharacterized protein</fullName>
    </submittedName>
</protein>
<feature type="region of interest" description="Disordered" evidence="1">
    <location>
        <begin position="390"/>
        <end position="435"/>
    </location>
</feature>
<evidence type="ECO:0000313" key="2">
    <source>
        <dbReference type="EMBL" id="KAF7760382.1"/>
    </source>
</evidence>
<name>A0A8H7C0W0_AGABI</name>
<feature type="compositionally biased region" description="Low complexity" evidence="1">
    <location>
        <begin position="485"/>
        <end position="509"/>
    </location>
</feature>
<dbReference type="EMBL" id="JABXXO010000015">
    <property type="protein sequence ID" value="KAF7760382.1"/>
    <property type="molecule type" value="Genomic_DNA"/>
</dbReference>
<feature type="compositionally biased region" description="Low complexity" evidence="1">
    <location>
        <begin position="420"/>
        <end position="430"/>
    </location>
</feature>
<evidence type="ECO:0000256" key="1">
    <source>
        <dbReference type="SAM" id="MobiDB-lite"/>
    </source>
</evidence>
<organism evidence="2 3">
    <name type="scientific">Agaricus bisporus var. burnettii</name>
    <dbReference type="NCBI Taxonomy" id="192524"/>
    <lineage>
        <taxon>Eukaryota</taxon>
        <taxon>Fungi</taxon>
        <taxon>Dikarya</taxon>
        <taxon>Basidiomycota</taxon>
        <taxon>Agaricomycotina</taxon>
        <taxon>Agaricomycetes</taxon>
        <taxon>Agaricomycetidae</taxon>
        <taxon>Agaricales</taxon>
        <taxon>Agaricineae</taxon>
        <taxon>Agaricaceae</taxon>
        <taxon>Agaricus</taxon>
    </lineage>
</organism>
<dbReference type="Pfam" id="PF20414">
    <property type="entry name" value="DUF6698"/>
    <property type="match status" value="1"/>
</dbReference>
<comment type="caution">
    <text evidence="2">The sequence shown here is derived from an EMBL/GenBank/DDBJ whole genome shotgun (WGS) entry which is preliminary data.</text>
</comment>
<accession>A0A8H7C0W0</accession>
<dbReference type="InterPro" id="IPR046521">
    <property type="entry name" value="DUF6698"/>
</dbReference>
<dbReference type="Proteomes" id="UP000629468">
    <property type="component" value="Unassembled WGS sequence"/>
</dbReference>
<feature type="compositionally biased region" description="Basic residues" evidence="1">
    <location>
        <begin position="563"/>
        <end position="572"/>
    </location>
</feature>